<name>A0A0K0PWR5_9CAUD</name>
<proteinExistence type="predicted"/>
<keyword evidence="2" id="KW-1035">Host cytoplasm</keyword>
<keyword evidence="4" id="KW-1185">Reference proteome</keyword>
<keyword evidence="1" id="KW-0946">Virion</keyword>
<protein>
    <submittedName>
        <fullName evidence="3">Capsid related protein</fullName>
    </submittedName>
</protein>
<evidence type="ECO:0000313" key="3">
    <source>
        <dbReference type="EMBL" id="AKQ75853.1"/>
    </source>
</evidence>
<sequence length="344" mass="37502">MPFTQPSRSDVHVNRPLTNISIGYAQDASNFVAGQVFPQVSVGRQSDAYFTYERGDFNRDEMQERTPGTESAGGTYEIGNDTYFARTRAYHRDVPEQVRANADNPISLDREATIFVTQKGLINREVNWAAAYFTAGAPGDTWTFDVDGVASAPTAPASFDPTNAANNDKLHWSDASSTPIEDIRQGKRYVLEETGFEPNVLTLGKAVYDALVDHPDIVGRIDRGQTAGAAKANLVTLADLFEVDKVLVMKAVRNTAKKGQTASHSFIGGKHALLSYAPATPGIMTPSAGYTFNWTGLVGSGNEGMRIKRFYLDAIESDRIEIDMSYDQKKVAADLGYFFGGIVA</sequence>
<dbReference type="Proteomes" id="UP000223793">
    <property type="component" value="Segment"/>
</dbReference>
<dbReference type="Pfam" id="PF03864">
    <property type="entry name" value="Phage_cap_E"/>
    <property type="match status" value="1"/>
</dbReference>
<accession>A0A0K0PWR5</accession>
<dbReference type="OrthoDB" id="16894at10239"/>
<dbReference type="InterPro" id="IPR005564">
    <property type="entry name" value="Major_capsid_GpE"/>
</dbReference>
<dbReference type="EMBL" id="KT266805">
    <property type="protein sequence ID" value="AKQ75853.1"/>
    <property type="molecule type" value="Genomic_DNA"/>
</dbReference>
<reference evidence="4" key="1">
    <citation type="submission" date="2015-07" db="EMBL/GenBank/DDBJ databases">
        <title>Complete genome sequence of Roseophage RDJL phage 2, a siphovirus infects Roseobacter denitrificans OCh114.</title>
        <authorList>
            <person name="Liang Y."/>
            <person name="Zhang Y."/>
            <person name="Zhou C."/>
            <person name="Chen Z."/>
            <person name="Yang S."/>
        </authorList>
    </citation>
    <scope>NUCLEOTIDE SEQUENCE [LARGE SCALE GENOMIC DNA]</scope>
</reference>
<dbReference type="GO" id="GO:0019028">
    <property type="term" value="C:viral capsid"/>
    <property type="evidence" value="ECO:0007669"/>
    <property type="project" value="UniProtKB-KW"/>
</dbReference>
<gene>
    <name evidence="3" type="ORF">RDJLphi2_gp63</name>
</gene>
<dbReference type="InterPro" id="IPR053738">
    <property type="entry name" value="Lambda_capsid_assembly"/>
</dbReference>
<keyword evidence="1" id="KW-0167">Capsid protein</keyword>
<evidence type="ECO:0000256" key="1">
    <source>
        <dbReference type="ARBA" id="ARBA00022561"/>
    </source>
</evidence>
<organism evidence="3 4">
    <name type="scientific">Roseobacter phage RDJL Phi 2</name>
    <dbReference type="NCBI Taxonomy" id="1682380"/>
    <lineage>
        <taxon>Viruses</taxon>
        <taxon>Duplodnaviria</taxon>
        <taxon>Heunggongvirae</taxon>
        <taxon>Uroviricota</taxon>
        <taxon>Caudoviricetes</taxon>
        <taxon>Xiamenvirus</taxon>
        <taxon>Xiamenvirus RDJL2</taxon>
    </lineage>
</organism>
<evidence type="ECO:0000256" key="2">
    <source>
        <dbReference type="ARBA" id="ARBA00023200"/>
    </source>
</evidence>
<evidence type="ECO:0000313" key="4">
    <source>
        <dbReference type="Proteomes" id="UP000223793"/>
    </source>
</evidence>
<dbReference type="Gene3D" id="3.90.1690.10">
    <property type="entry name" value="phage-related protein like domain"/>
    <property type="match status" value="1"/>
</dbReference>